<organism evidence="7 8">
    <name type="scientific">Rhipicephalus sanguineus</name>
    <name type="common">Brown dog tick</name>
    <name type="synonym">Ixodes sanguineus</name>
    <dbReference type="NCBI Taxonomy" id="34632"/>
    <lineage>
        <taxon>Eukaryota</taxon>
        <taxon>Metazoa</taxon>
        <taxon>Ecdysozoa</taxon>
        <taxon>Arthropoda</taxon>
        <taxon>Chelicerata</taxon>
        <taxon>Arachnida</taxon>
        <taxon>Acari</taxon>
        <taxon>Parasitiformes</taxon>
        <taxon>Ixodida</taxon>
        <taxon>Ixodoidea</taxon>
        <taxon>Ixodidae</taxon>
        <taxon>Rhipicephalinae</taxon>
        <taxon>Rhipicephalus</taxon>
        <taxon>Rhipicephalus</taxon>
    </lineage>
</organism>
<dbReference type="SUPFAM" id="SSF46689">
    <property type="entry name" value="Homeodomain-like"/>
    <property type="match status" value="2"/>
</dbReference>
<evidence type="ECO:0000256" key="1">
    <source>
        <dbReference type="ARBA" id="ARBA00004123"/>
    </source>
</evidence>
<dbReference type="PANTHER" id="PTHR19303">
    <property type="entry name" value="TRANSPOSON"/>
    <property type="match status" value="1"/>
</dbReference>
<dbReference type="GO" id="GO:0005634">
    <property type="term" value="C:nucleus"/>
    <property type="evidence" value="ECO:0007669"/>
    <property type="project" value="UniProtKB-SubCell"/>
</dbReference>
<dbReference type="Proteomes" id="UP000821837">
    <property type="component" value="Chromosome 6"/>
</dbReference>
<evidence type="ECO:0000313" key="8">
    <source>
        <dbReference type="Proteomes" id="UP000821837"/>
    </source>
</evidence>
<dbReference type="PANTHER" id="PTHR19303:SF73">
    <property type="entry name" value="PROTEIN PDC2"/>
    <property type="match status" value="1"/>
</dbReference>
<dbReference type="Pfam" id="PF04218">
    <property type="entry name" value="CENP-B_N"/>
    <property type="match status" value="1"/>
</dbReference>
<evidence type="ECO:0000259" key="6">
    <source>
        <dbReference type="PROSITE" id="PS51253"/>
    </source>
</evidence>
<dbReference type="SMART" id="SM00674">
    <property type="entry name" value="CENPB"/>
    <property type="match status" value="1"/>
</dbReference>
<feature type="domain" description="HTH CENPB-type" evidence="6">
    <location>
        <begin position="77"/>
        <end position="148"/>
    </location>
</feature>
<dbReference type="AlphaFoldDB" id="A0A9D4PQR6"/>
<dbReference type="Pfam" id="PF03221">
    <property type="entry name" value="HTH_Tnp_Tc5"/>
    <property type="match status" value="1"/>
</dbReference>
<reference evidence="7" key="2">
    <citation type="submission" date="2021-09" db="EMBL/GenBank/DDBJ databases">
        <authorList>
            <person name="Jia N."/>
            <person name="Wang J."/>
            <person name="Shi W."/>
            <person name="Du L."/>
            <person name="Sun Y."/>
            <person name="Zhan W."/>
            <person name="Jiang J."/>
            <person name="Wang Q."/>
            <person name="Zhang B."/>
            <person name="Ji P."/>
            <person name="Sakyi L.B."/>
            <person name="Cui X."/>
            <person name="Yuan T."/>
            <person name="Jiang B."/>
            <person name="Yang W."/>
            <person name="Lam T.T.-Y."/>
            <person name="Chang Q."/>
            <person name="Ding S."/>
            <person name="Wang X."/>
            <person name="Zhu J."/>
            <person name="Ruan X."/>
            <person name="Zhao L."/>
            <person name="Wei J."/>
            <person name="Que T."/>
            <person name="Du C."/>
            <person name="Cheng J."/>
            <person name="Dai P."/>
            <person name="Han X."/>
            <person name="Huang E."/>
            <person name="Gao Y."/>
            <person name="Liu J."/>
            <person name="Shao H."/>
            <person name="Ye R."/>
            <person name="Li L."/>
            <person name="Wei W."/>
            <person name="Wang X."/>
            <person name="Wang C."/>
            <person name="Huo Q."/>
            <person name="Li W."/>
            <person name="Guo W."/>
            <person name="Chen H."/>
            <person name="Chen S."/>
            <person name="Zhou L."/>
            <person name="Zhou L."/>
            <person name="Ni X."/>
            <person name="Tian J."/>
            <person name="Zhou Y."/>
            <person name="Sheng Y."/>
            <person name="Liu T."/>
            <person name="Pan Y."/>
            <person name="Xia L."/>
            <person name="Li J."/>
            <person name="Zhao F."/>
            <person name="Cao W."/>
        </authorList>
    </citation>
    <scope>NUCLEOTIDE SEQUENCE</scope>
    <source>
        <strain evidence="7">Rsan-2018</strain>
        <tissue evidence="7">Larvae</tissue>
    </source>
</reference>
<dbReference type="EMBL" id="JABSTV010001252">
    <property type="protein sequence ID" value="KAH7948521.1"/>
    <property type="molecule type" value="Genomic_DNA"/>
</dbReference>
<evidence type="ECO:0000256" key="3">
    <source>
        <dbReference type="ARBA" id="ARBA00023242"/>
    </source>
</evidence>
<evidence type="ECO:0000256" key="4">
    <source>
        <dbReference type="PROSITE-ProRule" id="PRU00320"/>
    </source>
</evidence>
<dbReference type="GO" id="GO:0003677">
    <property type="term" value="F:DNA binding"/>
    <property type="evidence" value="ECO:0007669"/>
    <property type="project" value="UniProtKB-UniRule"/>
</dbReference>
<keyword evidence="2 4" id="KW-0238">DNA-binding</keyword>
<gene>
    <name evidence="7" type="ORF">HPB52_024078</name>
</gene>
<keyword evidence="8" id="KW-1185">Reference proteome</keyword>
<feature type="DNA-binding region" description="H-T-H motif" evidence="4">
    <location>
        <begin position="42"/>
        <end position="62"/>
    </location>
</feature>
<dbReference type="Gene3D" id="1.10.10.60">
    <property type="entry name" value="Homeodomain-like"/>
    <property type="match status" value="2"/>
</dbReference>
<protein>
    <recommendedName>
        <fullName evidence="9">HTH CENPB-type domain-containing protein</fullName>
    </recommendedName>
</protein>
<dbReference type="InterPro" id="IPR007889">
    <property type="entry name" value="HTH_Psq"/>
</dbReference>
<accession>A0A9D4PQR6</accession>
<dbReference type="InterPro" id="IPR006600">
    <property type="entry name" value="HTH_CenpB_DNA-bd_dom"/>
</dbReference>
<name>A0A9D4PQR6_RHISA</name>
<evidence type="ECO:0008006" key="9">
    <source>
        <dbReference type="Google" id="ProtNLM"/>
    </source>
</evidence>
<dbReference type="InterPro" id="IPR050863">
    <property type="entry name" value="CenT-Element_Derived"/>
</dbReference>
<dbReference type="PROSITE" id="PS51253">
    <property type="entry name" value="HTH_CENPB"/>
    <property type="match status" value="1"/>
</dbReference>
<dbReference type="PROSITE" id="PS50960">
    <property type="entry name" value="HTH_PSQ"/>
    <property type="match status" value="1"/>
</dbReference>
<evidence type="ECO:0000259" key="5">
    <source>
        <dbReference type="PROSITE" id="PS50960"/>
    </source>
</evidence>
<sequence length="297" mass="32523">MDKGSSMLSSASRAPMKRGKYVTMSMAKKAAIVKLVESGRSRADVAKEFHISKQTLSDYIKNKQKILEAAEKSTGSRQKNVSQGTYPKLEEALLVWLKSTVASKVPVSGGLLKQKAEMMALQMNIEGFKVSDGWLRNFKKRSDLSLKKLGKAYSVDLLGALSMLADAWKSMTSTTLRNCFRHAGFVLNGESAALDEDSVVDQVSESEQLIDDLRTAGVEIPSDVSFSKFACVDSELELCAGLTNEEIIRQPTQAELMQALATLSSAYSDTTTLAEMRADVLTWKRNMTTESSGAFCE</sequence>
<comment type="caution">
    <text evidence="7">The sequence shown here is derived from an EMBL/GenBank/DDBJ whole genome shotgun (WGS) entry which is preliminary data.</text>
</comment>
<dbReference type="InterPro" id="IPR009057">
    <property type="entry name" value="Homeodomain-like_sf"/>
</dbReference>
<comment type="subcellular location">
    <subcellularLocation>
        <location evidence="1 4">Nucleus</location>
    </subcellularLocation>
</comment>
<dbReference type="VEuPathDB" id="VectorBase:RSAN_046553"/>
<reference evidence="7" key="1">
    <citation type="journal article" date="2020" name="Cell">
        <title>Large-Scale Comparative Analyses of Tick Genomes Elucidate Their Genetic Diversity and Vector Capacities.</title>
        <authorList>
            <consortium name="Tick Genome and Microbiome Consortium (TIGMIC)"/>
            <person name="Jia N."/>
            <person name="Wang J."/>
            <person name="Shi W."/>
            <person name="Du L."/>
            <person name="Sun Y."/>
            <person name="Zhan W."/>
            <person name="Jiang J.F."/>
            <person name="Wang Q."/>
            <person name="Zhang B."/>
            <person name="Ji P."/>
            <person name="Bell-Sakyi L."/>
            <person name="Cui X.M."/>
            <person name="Yuan T.T."/>
            <person name="Jiang B.G."/>
            <person name="Yang W.F."/>
            <person name="Lam T.T."/>
            <person name="Chang Q.C."/>
            <person name="Ding S.J."/>
            <person name="Wang X.J."/>
            <person name="Zhu J.G."/>
            <person name="Ruan X.D."/>
            <person name="Zhao L."/>
            <person name="Wei J.T."/>
            <person name="Ye R.Z."/>
            <person name="Que T.C."/>
            <person name="Du C.H."/>
            <person name="Zhou Y.H."/>
            <person name="Cheng J.X."/>
            <person name="Dai P.F."/>
            <person name="Guo W.B."/>
            <person name="Han X.H."/>
            <person name="Huang E.J."/>
            <person name="Li L.F."/>
            <person name="Wei W."/>
            <person name="Gao Y.C."/>
            <person name="Liu J.Z."/>
            <person name="Shao H.Z."/>
            <person name="Wang X."/>
            <person name="Wang C.C."/>
            <person name="Yang T.C."/>
            <person name="Huo Q.B."/>
            <person name="Li W."/>
            <person name="Chen H.Y."/>
            <person name="Chen S.E."/>
            <person name="Zhou L.G."/>
            <person name="Ni X.B."/>
            <person name="Tian J.H."/>
            <person name="Sheng Y."/>
            <person name="Liu T."/>
            <person name="Pan Y.S."/>
            <person name="Xia L.Y."/>
            <person name="Li J."/>
            <person name="Zhao F."/>
            <person name="Cao W.C."/>
        </authorList>
    </citation>
    <scope>NUCLEOTIDE SEQUENCE</scope>
    <source>
        <strain evidence="7">Rsan-2018</strain>
    </source>
</reference>
<feature type="domain" description="HTH psq-type" evidence="5">
    <location>
        <begin position="15"/>
        <end position="66"/>
    </location>
</feature>
<keyword evidence="3 4" id="KW-0539">Nucleus</keyword>
<proteinExistence type="predicted"/>
<evidence type="ECO:0000313" key="7">
    <source>
        <dbReference type="EMBL" id="KAH7948521.1"/>
    </source>
</evidence>
<evidence type="ECO:0000256" key="2">
    <source>
        <dbReference type="ARBA" id="ARBA00023125"/>
    </source>
</evidence>